<gene>
    <name evidence="2" type="ORF">SO802_027439</name>
</gene>
<dbReference type="Proteomes" id="UP001459277">
    <property type="component" value="Unassembled WGS sequence"/>
</dbReference>
<dbReference type="InterPro" id="IPR032675">
    <property type="entry name" value="LRR_dom_sf"/>
</dbReference>
<organism evidence="2 3">
    <name type="scientific">Lithocarpus litseifolius</name>
    <dbReference type="NCBI Taxonomy" id="425828"/>
    <lineage>
        <taxon>Eukaryota</taxon>
        <taxon>Viridiplantae</taxon>
        <taxon>Streptophyta</taxon>
        <taxon>Embryophyta</taxon>
        <taxon>Tracheophyta</taxon>
        <taxon>Spermatophyta</taxon>
        <taxon>Magnoliopsida</taxon>
        <taxon>eudicotyledons</taxon>
        <taxon>Gunneridae</taxon>
        <taxon>Pentapetalae</taxon>
        <taxon>rosids</taxon>
        <taxon>fabids</taxon>
        <taxon>Fagales</taxon>
        <taxon>Fagaceae</taxon>
        <taxon>Lithocarpus</taxon>
    </lineage>
</organism>
<dbReference type="Gene3D" id="3.80.10.10">
    <property type="entry name" value="Ribonuclease Inhibitor"/>
    <property type="match status" value="1"/>
</dbReference>
<protein>
    <submittedName>
        <fullName evidence="2">Uncharacterized protein</fullName>
    </submittedName>
</protein>
<proteinExistence type="predicted"/>
<evidence type="ECO:0000256" key="1">
    <source>
        <dbReference type="SAM" id="Phobius"/>
    </source>
</evidence>
<keyword evidence="1" id="KW-1133">Transmembrane helix</keyword>
<accession>A0AAW2C2M4</accession>
<evidence type="ECO:0000313" key="3">
    <source>
        <dbReference type="Proteomes" id="UP001459277"/>
    </source>
</evidence>
<sequence>MAACCDQRMSSFKVLKLQCIDVTDEALESIGTCCLSLELLVLYNLQRFTDRSVTLHLVGIFYQFYLLISTSVVSFCHEHESFLRFINYFFTSSIFHSYKYFISL</sequence>
<comment type="caution">
    <text evidence="2">The sequence shown here is derived from an EMBL/GenBank/DDBJ whole genome shotgun (WGS) entry which is preliminary data.</text>
</comment>
<name>A0AAW2C2M4_9ROSI</name>
<keyword evidence="1" id="KW-0812">Transmembrane</keyword>
<keyword evidence="3" id="KW-1185">Reference proteome</keyword>
<keyword evidence="1" id="KW-0472">Membrane</keyword>
<dbReference type="EMBL" id="JAZDWU010000009">
    <property type="protein sequence ID" value="KAK9992454.1"/>
    <property type="molecule type" value="Genomic_DNA"/>
</dbReference>
<dbReference type="AlphaFoldDB" id="A0AAW2C2M4"/>
<evidence type="ECO:0000313" key="2">
    <source>
        <dbReference type="EMBL" id="KAK9992454.1"/>
    </source>
</evidence>
<feature type="transmembrane region" description="Helical" evidence="1">
    <location>
        <begin position="53"/>
        <end position="73"/>
    </location>
</feature>
<reference evidence="2 3" key="1">
    <citation type="submission" date="2024-01" db="EMBL/GenBank/DDBJ databases">
        <title>A telomere-to-telomere, gap-free genome of sweet tea (Lithocarpus litseifolius).</title>
        <authorList>
            <person name="Zhou J."/>
        </authorList>
    </citation>
    <scope>NUCLEOTIDE SEQUENCE [LARGE SCALE GENOMIC DNA]</scope>
    <source>
        <strain evidence="2">Zhou-2022a</strain>
        <tissue evidence="2">Leaf</tissue>
    </source>
</reference>